<dbReference type="Gramene" id="OPUNC04G13150.1">
    <property type="protein sequence ID" value="OPUNC04G13150.1"/>
    <property type="gene ID" value="OPUNC04G13150"/>
</dbReference>
<name>A0A0E0KRL0_ORYPU</name>
<evidence type="ECO:0000313" key="2">
    <source>
        <dbReference type="Proteomes" id="UP000026962"/>
    </source>
</evidence>
<dbReference type="Proteomes" id="UP000026962">
    <property type="component" value="Chromosome 4"/>
</dbReference>
<reference evidence="1" key="1">
    <citation type="submission" date="2015-04" db="UniProtKB">
        <authorList>
            <consortium name="EnsemblPlants"/>
        </authorList>
    </citation>
    <scope>IDENTIFICATION</scope>
</reference>
<keyword evidence="2" id="KW-1185">Reference proteome</keyword>
<dbReference type="AlphaFoldDB" id="A0A0E0KRL0"/>
<sequence length="73" mass="7815">MPVKAGRVVSVVMESLVVRKAPTSFKLIASVETRSKNTKFTAGCLPLPGHVMEATLGDTRNAAIESQKTQMQA</sequence>
<reference evidence="1" key="2">
    <citation type="submission" date="2018-05" db="EMBL/GenBank/DDBJ databases">
        <title>OpunRS2 (Oryza punctata Reference Sequence Version 2).</title>
        <authorList>
            <person name="Zhang J."/>
            <person name="Kudrna D."/>
            <person name="Lee S."/>
            <person name="Talag J."/>
            <person name="Welchert J."/>
            <person name="Wing R.A."/>
        </authorList>
    </citation>
    <scope>NUCLEOTIDE SEQUENCE [LARGE SCALE GENOMIC DNA]</scope>
</reference>
<dbReference type="HOGENOM" id="CLU_2709080_0_0_1"/>
<dbReference type="EnsemblPlants" id="OPUNC04G13150.1">
    <property type="protein sequence ID" value="OPUNC04G13150.1"/>
    <property type="gene ID" value="OPUNC04G13150"/>
</dbReference>
<organism evidence="1">
    <name type="scientific">Oryza punctata</name>
    <name type="common">Red rice</name>
    <dbReference type="NCBI Taxonomy" id="4537"/>
    <lineage>
        <taxon>Eukaryota</taxon>
        <taxon>Viridiplantae</taxon>
        <taxon>Streptophyta</taxon>
        <taxon>Embryophyta</taxon>
        <taxon>Tracheophyta</taxon>
        <taxon>Spermatophyta</taxon>
        <taxon>Magnoliopsida</taxon>
        <taxon>Liliopsida</taxon>
        <taxon>Poales</taxon>
        <taxon>Poaceae</taxon>
        <taxon>BOP clade</taxon>
        <taxon>Oryzoideae</taxon>
        <taxon>Oryzeae</taxon>
        <taxon>Oryzinae</taxon>
        <taxon>Oryza</taxon>
    </lineage>
</organism>
<accession>A0A0E0KRL0</accession>
<evidence type="ECO:0000313" key="1">
    <source>
        <dbReference type="EnsemblPlants" id="OPUNC04G13150.1"/>
    </source>
</evidence>
<protein>
    <submittedName>
        <fullName evidence="1">Uncharacterized protein</fullName>
    </submittedName>
</protein>
<proteinExistence type="predicted"/>